<feature type="coiled-coil region" evidence="1">
    <location>
        <begin position="232"/>
        <end position="347"/>
    </location>
</feature>
<comment type="caution">
    <text evidence="3">The sequence shown here is derived from an EMBL/GenBank/DDBJ whole genome shotgun (WGS) entry which is preliminary data.</text>
</comment>
<feature type="coiled-coil region" evidence="1">
    <location>
        <begin position="377"/>
        <end position="477"/>
    </location>
</feature>
<protein>
    <submittedName>
        <fullName evidence="3">Uncharacterized protein</fullName>
    </submittedName>
</protein>
<name>A0A3M7RA47_BRAPC</name>
<accession>A0A3M7RA47</accession>
<keyword evidence="4" id="KW-1185">Reference proteome</keyword>
<proteinExistence type="predicted"/>
<dbReference type="Proteomes" id="UP000276133">
    <property type="component" value="Unassembled WGS sequence"/>
</dbReference>
<keyword evidence="1" id="KW-0175">Coiled coil</keyword>
<feature type="compositionally biased region" description="Basic and acidic residues" evidence="2">
    <location>
        <begin position="50"/>
        <end position="60"/>
    </location>
</feature>
<feature type="region of interest" description="Disordered" evidence="2">
    <location>
        <begin position="1"/>
        <end position="107"/>
    </location>
</feature>
<gene>
    <name evidence="3" type="ORF">BpHYR1_015548</name>
</gene>
<reference evidence="3 4" key="1">
    <citation type="journal article" date="2018" name="Sci. Rep.">
        <title>Genomic signatures of local adaptation to the degree of environmental predictability in rotifers.</title>
        <authorList>
            <person name="Franch-Gras L."/>
            <person name="Hahn C."/>
            <person name="Garcia-Roger E.M."/>
            <person name="Carmona M.J."/>
            <person name="Serra M."/>
            <person name="Gomez A."/>
        </authorList>
    </citation>
    <scope>NUCLEOTIDE SEQUENCE [LARGE SCALE GENOMIC DNA]</scope>
    <source>
        <strain evidence="3">HYR1</strain>
    </source>
</reference>
<dbReference type="EMBL" id="REGN01003921">
    <property type="protein sequence ID" value="RNA20128.1"/>
    <property type="molecule type" value="Genomic_DNA"/>
</dbReference>
<dbReference type="AlphaFoldDB" id="A0A3M7RA47"/>
<feature type="coiled-coil region" evidence="1">
    <location>
        <begin position="121"/>
        <end position="189"/>
    </location>
</feature>
<evidence type="ECO:0000313" key="3">
    <source>
        <dbReference type="EMBL" id="RNA20128.1"/>
    </source>
</evidence>
<sequence>MIANATSSIATNLEPNTAQSNMASAQKSPQPTRQKAESRTSSNSSPKINAPRDHRPKYDQDEPIYETNKKLPQIPSRPEQMRSPLSRNTSYRSRSPDSPADDPNKIDPLQYTALVDTNQALKIELQRLSTFETKCKQLEREASNANALKETNLNLESRVQQLADCEARCQRLEAEMNNMKTRSDILTDENISLHNKIKDMDRTIEHNEQSLWELRDKEGLLRKEIELAHSSNDLNEQKIGSLEQANQILESEMEALRAQQRSERDKLKQKMQLLNSKQAERLKKIEQEKNSLETELNTLRSGVQASDDMHKELVTLKDLNLKYEDEIDYLRQQLAEKKCELENVMKQRDADTHNYLEKLKILNDENLSLCNQFSSNSMSKDEELNKLSQKLAHAEQELSSANGQIASLEKELAARHSEAEIMEKKVCRIQSLEKECADLALTNGKNEELIKSLRCENENLRHELDESKASRDQLEHRLTDQTLKSESLAADLALRHIELGKIESYKSKCANLERELDELKRLKGDRVNDFDSRSRKLSESSEKYEYEMKILNAQMYSLVSVCHFFSFKSKEFDQ</sequence>
<feature type="compositionally biased region" description="Polar residues" evidence="2">
    <location>
        <begin position="83"/>
        <end position="93"/>
    </location>
</feature>
<organism evidence="3 4">
    <name type="scientific">Brachionus plicatilis</name>
    <name type="common">Marine rotifer</name>
    <name type="synonym">Brachionus muelleri</name>
    <dbReference type="NCBI Taxonomy" id="10195"/>
    <lineage>
        <taxon>Eukaryota</taxon>
        <taxon>Metazoa</taxon>
        <taxon>Spiralia</taxon>
        <taxon>Gnathifera</taxon>
        <taxon>Rotifera</taxon>
        <taxon>Eurotatoria</taxon>
        <taxon>Monogononta</taxon>
        <taxon>Pseudotrocha</taxon>
        <taxon>Ploima</taxon>
        <taxon>Brachionidae</taxon>
        <taxon>Brachionus</taxon>
    </lineage>
</organism>
<evidence type="ECO:0000256" key="1">
    <source>
        <dbReference type="SAM" id="Coils"/>
    </source>
</evidence>
<feature type="compositionally biased region" description="Polar residues" evidence="2">
    <location>
        <begin position="1"/>
        <end position="47"/>
    </location>
</feature>
<feature type="coiled-coil region" evidence="1">
    <location>
        <begin position="502"/>
        <end position="529"/>
    </location>
</feature>
<evidence type="ECO:0000256" key="2">
    <source>
        <dbReference type="SAM" id="MobiDB-lite"/>
    </source>
</evidence>
<evidence type="ECO:0000313" key="4">
    <source>
        <dbReference type="Proteomes" id="UP000276133"/>
    </source>
</evidence>